<evidence type="ECO:0000256" key="1">
    <source>
        <dbReference type="SAM" id="Phobius"/>
    </source>
</evidence>
<feature type="transmembrane region" description="Helical" evidence="1">
    <location>
        <begin position="6"/>
        <end position="28"/>
    </location>
</feature>
<reference evidence="2 3" key="1">
    <citation type="submission" date="2018-04" db="EMBL/GenBank/DDBJ databases">
        <title>Genomic Encyclopedia of Type Strains, Phase III (KMG-III): the genomes of soil and plant-associated and newly described type strains.</title>
        <authorList>
            <person name="Whitman W."/>
        </authorList>
    </citation>
    <scope>NUCLEOTIDE SEQUENCE [LARGE SCALE GENOMIC DNA]</scope>
    <source>
        <strain evidence="2 3">NW12</strain>
    </source>
</reference>
<dbReference type="AlphaFoldDB" id="A0A2T4YVH5"/>
<evidence type="ECO:0000313" key="3">
    <source>
        <dbReference type="Proteomes" id="UP000240996"/>
    </source>
</evidence>
<dbReference type="GeneID" id="93688132"/>
<dbReference type="RefSeq" id="WP_056406723.1">
    <property type="nucleotide sequence ID" value="NZ_CP098762.1"/>
</dbReference>
<sequence>MIPIALGPAVIGAAVAALVASVGGIGWATARKRRVIRIETAEEAAEAAQAQLPGFAVSGAVVGADGRGALAVADDGRVAAVKRVGKRIAVREVTWRTVRATQEGILVETGDRTLGAVMLSRVDVLDIRRLAPRNIGV</sequence>
<protein>
    <submittedName>
        <fullName evidence="2">Uncharacterized protein</fullName>
    </submittedName>
</protein>
<accession>A0A2T4YVH5</accession>
<dbReference type="EMBL" id="PZZN01000001">
    <property type="protein sequence ID" value="PTM47799.1"/>
    <property type="molecule type" value="Genomic_DNA"/>
</dbReference>
<keyword evidence="1" id="KW-1133">Transmembrane helix</keyword>
<comment type="caution">
    <text evidence="2">The sequence shown here is derived from an EMBL/GenBank/DDBJ whole genome shotgun (WGS) entry which is preliminary data.</text>
</comment>
<keyword evidence="1" id="KW-0472">Membrane</keyword>
<organism evidence="2 3">
    <name type="scientific">Sphingomonas aerolata</name>
    <dbReference type="NCBI Taxonomy" id="185951"/>
    <lineage>
        <taxon>Bacteria</taxon>
        <taxon>Pseudomonadati</taxon>
        <taxon>Pseudomonadota</taxon>
        <taxon>Alphaproteobacteria</taxon>
        <taxon>Sphingomonadales</taxon>
        <taxon>Sphingomonadaceae</taxon>
        <taxon>Sphingomonas</taxon>
    </lineage>
</organism>
<keyword evidence="3" id="KW-1185">Reference proteome</keyword>
<proteinExistence type="predicted"/>
<evidence type="ECO:0000313" key="2">
    <source>
        <dbReference type="EMBL" id="PTM47799.1"/>
    </source>
</evidence>
<keyword evidence="1" id="KW-0812">Transmembrane</keyword>
<name>A0A2T4YVH5_9SPHN</name>
<gene>
    <name evidence="2" type="ORF">C8J24_1202</name>
</gene>
<dbReference type="Proteomes" id="UP000240996">
    <property type="component" value="Unassembled WGS sequence"/>
</dbReference>